<feature type="domain" description="Glutaredoxin" evidence="1">
    <location>
        <begin position="59"/>
        <end position="115"/>
    </location>
</feature>
<dbReference type="InterPro" id="IPR036249">
    <property type="entry name" value="Thioredoxin-like_sf"/>
</dbReference>
<evidence type="ECO:0000313" key="3">
    <source>
        <dbReference type="Proteomes" id="UP000323866"/>
    </source>
</evidence>
<proteinExistence type="predicted"/>
<accession>A0A5M8QKY5</accession>
<dbReference type="Gene3D" id="3.40.30.10">
    <property type="entry name" value="Glutaredoxin"/>
    <property type="match status" value="1"/>
</dbReference>
<dbReference type="AlphaFoldDB" id="A0A5M8QKY5"/>
<dbReference type="Proteomes" id="UP000323866">
    <property type="component" value="Unassembled WGS sequence"/>
</dbReference>
<dbReference type="InterPro" id="IPR002109">
    <property type="entry name" value="Glutaredoxin"/>
</dbReference>
<reference evidence="2 3" key="1">
    <citation type="submission" date="2019-07" db="EMBL/GenBank/DDBJ databases">
        <authorList>
            <person name="Qu J.-H."/>
        </authorList>
    </citation>
    <scope>NUCLEOTIDE SEQUENCE [LARGE SCALE GENOMIC DNA]</scope>
    <source>
        <strain evidence="2 3">MDT1-10-3</strain>
    </source>
</reference>
<name>A0A5M8QKY5_9BACT</name>
<dbReference type="SUPFAM" id="SSF52833">
    <property type="entry name" value="Thioredoxin-like"/>
    <property type="match status" value="1"/>
</dbReference>
<reference evidence="2 3" key="2">
    <citation type="submission" date="2019-09" db="EMBL/GenBank/DDBJ databases">
        <title>A bacterium isolated from glacier soil.</title>
        <authorList>
            <person name="Liu Q."/>
        </authorList>
    </citation>
    <scope>NUCLEOTIDE SEQUENCE [LARGE SCALE GENOMIC DNA]</scope>
    <source>
        <strain evidence="2 3">MDT1-10-3</strain>
    </source>
</reference>
<evidence type="ECO:0000259" key="1">
    <source>
        <dbReference type="Pfam" id="PF00462"/>
    </source>
</evidence>
<comment type="caution">
    <text evidence="2">The sequence shown here is derived from an EMBL/GenBank/DDBJ whole genome shotgun (WGS) entry which is preliminary data.</text>
</comment>
<organism evidence="2 3">
    <name type="scientific">Rufibacter glacialis</name>
    <dbReference type="NCBI Taxonomy" id="1259555"/>
    <lineage>
        <taxon>Bacteria</taxon>
        <taxon>Pseudomonadati</taxon>
        <taxon>Bacteroidota</taxon>
        <taxon>Cytophagia</taxon>
        <taxon>Cytophagales</taxon>
        <taxon>Hymenobacteraceae</taxon>
        <taxon>Rufibacter</taxon>
    </lineage>
</organism>
<dbReference type="Pfam" id="PF00462">
    <property type="entry name" value="Glutaredoxin"/>
    <property type="match status" value="1"/>
</dbReference>
<dbReference type="EMBL" id="VKKZ01000019">
    <property type="protein sequence ID" value="KAA6435644.1"/>
    <property type="molecule type" value="Genomic_DNA"/>
</dbReference>
<gene>
    <name evidence="2" type="ORF">FOE74_06795</name>
</gene>
<dbReference type="CDD" id="cd02976">
    <property type="entry name" value="NrdH"/>
    <property type="match status" value="1"/>
</dbReference>
<protein>
    <recommendedName>
        <fullName evidence="1">Glutaredoxin domain-containing protein</fullName>
    </recommendedName>
</protein>
<evidence type="ECO:0000313" key="2">
    <source>
        <dbReference type="EMBL" id="KAA6435644.1"/>
    </source>
</evidence>
<dbReference type="OrthoDB" id="982312at2"/>
<sequence>MPAKALPVHARNPIRFPVAGGGTSKVARRQRPFVFSLFSGKDVEKGIPILQAMAAKPLLYGADWCKKTIAIQDYFKTHNVSYDYINVEKSDEAMQAIQDMNRGRVRFPMVVVGEQKPLKNPSPEELDAALAEAN</sequence>